<evidence type="ECO:0000259" key="6">
    <source>
        <dbReference type="PROSITE" id="PS50931"/>
    </source>
</evidence>
<keyword evidence="5" id="KW-0804">Transcription</keyword>
<organism evidence="7 8">
    <name type="scientific">Marinomonas spartinae</name>
    <dbReference type="NCBI Taxonomy" id="1792290"/>
    <lineage>
        <taxon>Bacteria</taxon>
        <taxon>Pseudomonadati</taxon>
        <taxon>Pseudomonadota</taxon>
        <taxon>Gammaproteobacteria</taxon>
        <taxon>Oceanospirillales</taxon>
        <taxon>Oceanospirillaceae</taxon>
        <taxon>Marinomonas</taxon>
    </lineage>
</organism>
<dbReference type="PRINTS" id="PR00039">
    <property type="entry name" value="HTHLYSR"/>
</dbReference>
<dbReference type="Gene3D" id="1.10.10.10">
    <property type="entry name" value="Winged helix-like DNA-binding domain superfamily/Winged helix DNA-binding domain"/>
    <property type="match status" value="1"/>
</dbReference>
<gene>
    <name evidence="7" type="primary">cynR_7</name>
    <name evidence="7" type="ORF">MSP8886_03701</name>
</gene>
<dbReference type="AlphaFoldDB" id="A0A1A8TR23"/>
<name>A0A1A8TR23_9GAMM</name>
<evidence type="ECO:0000256" key="4">
    <source>
        <dbReference type="ARBA" id="ARBA00023159"/>
    </source>
</evidence>
<dbReference type="STRING" id="1792290.MSP8886_03701"/>
<keyword evidence="3" id="KW-0238">DNA-binding</keyword>
<dbReference type="EMBL" id="FLOB01000013">
    <property type="protein sequence ID" value="SBS36466.1"/>
    <property type="molecule type" value="Genomic_DNA"/>
</dbReference>
<keyword evidence="8" id="KW-1185">Reference proteome</keyword>
<reference evidence="7 8" key="1">
    <citation type="submission" date="2016-06" db="EMBL/GenBank/DDBJ databases">
        <authorList>
            <person name="Kjaerup R.B."/>
            <person name="Dalgaard T.S."/>
            <person name="Juul-Madsen H.R."/>
        </authorList>
    </citation>
    <scope>NUCLEOTIDE SEQUENCE [LARGE SCALE GENOMIC DNA]</scope>
    <source>
        <strain evidence="7 8">CECT 8886</strain>
    </source>
</reference>
<evidence type="ECO:0000256" key="5">
    <source>
        <dbReference type="ARBA" id="ARBA00023163"/>
    </source>
</evidence>
<dbReference type="SUPFAM" id="SSF46785">
    <property type="entry name" value="Winged helix' DNA-binding domain"/>
    <property type="match status" value="1"/>
</dbReference>
<dbReference type="Proteomes" id="UP000092544">
    <property type="component" value="Unassembled WGS sequence"/>
</dbReference>
<evidence type="ECO:0000256" key="2">
    <source>
        <dbReference type="ARBA" id="ARBA00023015"/>
    </source>
</evidence>
<feature type="domain" description="HTH lysR-type" evidence="6">
    <location>
        <begin position="1"/>
        <end position="53"/>
    </location>
</feature>
<dbReference type="PANTHER" id="PTHR30293">
    <property type="entry name" value="TRANSCRIPTIONAL REGULATORY PROTEIN NAC-RELATED"/>
    <property type="match status" value="1"/>
</dbReference>
<proteinExistence type="inferred from homology"/>
<evidence type="ECO:0000313" key="7">
    <source>
        <dbReference type="EMBL" id="SBS36466.1"/>
    </source>
</evidence>
<dbReference type="Pfam" id="PF00126">
    <property type="entry name" value="HTH_1"/>
    <property type="match status" value="1"/>
</dbReference>
<evidence type="ECO:0000256" key="1">
    <source>
        <dbReference type="ARBA" id="ARBA00009437"/>
    </source>
</evidence>
<dbReference type="InterPro" id="IPR000847">
    <property type="entry name" value="LysR_HTH_N"/>
</dbReference>
<accession>A0A1A8TR23</accession>
<dbReference type="RefSeq" id="WP_067019304.1">
    <property type="nucleotide sequence ID" value="NZ_FLOB01000013.1"/>
</dbReference>
<dbReference type="PROSITE" id="PS50931">
    <property type="entry name" value="HTH_LYSR"/>
    <property type="match status" value="1"/>
</dbReference>
<comment type="similarity">
    <text evidence="1">Belongs to the LysR transcriptional regulatory family.</text>
</comment>
<dbReference type="SUPFAM" id="SSF53850">
    <property type="entry name" value="Periplasmic binding protein-like II"/>
    <property type="match status" value="1"/>
</dbReference>
<dbReference type="InterPro" id="IPR005119">
    <property type="entry name" value="LysR_subst-bd"/>
</dbReference>
<evidence type="ECO:0000313" key="8">
    <source>
        <dbReference type="Proteomes" id="UP000092544"/>
    </source>
</evidence>
<dbReference type="PANTHER" id="PTHR30293:SF0">
    <property type="entry name" value="NITROGEN ASSIMILATION REGULATORY PROTEIN NAC"/>
    <property type="match status" value="1"/>
</dbReference>
<dbReference type="GO" id="GO:0003700">
    <property type="term" value="F:DNA-binding transcription factor activity"/>
    <property type="evidence" value="ECO:0007669"/>
    <property type="project" value="InterPro"/>
</dbReference>
<evidence type="ECO:0000256" key="3">
    <source>
        <dbReference type="ARBA" id="ARBA00023125"/>
    </source>
</evidence>
<dbReference type="InterPro" id="IPR036388">
    <property type="entry name" value="WH-like_DNA-bd_sf"/>
</dbReference>
<sequence length="303" mass="33901">MDIKQLKFLLALEQTRHFGKAAELCHVTQPTLSMRISNLEEELGLELVVRGHRFEGFSEPGLRILAWAKTLLATHDGLLAEAANCRGKLVGNLSIGMVPLSCFDPTRLLKPLSQRYPELTYSLSSLSSEAIIDQLMRNQLDLGICYIDEVDQGQFDIIDLGITQMGLMYSGEFFQFDNEEVEWEEVIEKPLGLLDATMSFRQSITHILRNLHLTPNVILESDSSYHLIQAVASGLCCTIMPMEEGIEALSDNLKLKPIKNGLSPSQIGLIIRKSVPRSALAEQCFKEATELFTQQPLLDHDSQ</sequence>
<dbReference type="Pfam" id="PF03466">
    <property type="entry name" value="LysR_substrate"/>
    <property type="match status" value="1"/>
</dbReference>
<keyword evidence="2" id="KW-0805">Transcription regulation</keyword>
<dbReference type="OrthoDB" id="646694at2"/>
<protein>
    <submittedName>
        <fullName evidence="7">HTH-type transcriptional regulator CynR</fullName>
    </submittedName>
</protein>
<keyword evidence="4" id="KW-0010">Activator</keyword>
<dbReference type="CDD" id="cd05466">
    <property type="entry name" value="PBP2_LTTR_substrate"/>
    <property type="match status" value="1"/>
</dbReference>
<dbReference type="Gene3D" id="3.40.190.290">
    <property type="match status" value="1"/>
</dbReference>
<dbReference type="GO" id="GO:2000142">
    <property type="term" value="P:regulation of DNA-templated transcription initiation"/>
    <property type="evidence" value="ECO:0007669"/>
    <property type="project" value="TreeGrafter"/>
</dbReference>
<dbReference type="GO" id="GO:0003677">
    <property type="term" value="F:DNA binding"/>
    <property type="evidence" value="ECO:0007669"/>
    <property type="project" value="UniProtKB-KW"/>
</dbReference>
<dbReference type="InterPro" id="IPR036390">
    <property type="entry name" value="WH_DNA-bd_sf"/>
</dbReference>